<dbReference type="InterPro" id="IPR019223">
    <property type="entry name" value="DUF2147"/>
</dbReference>
<evidence type="ECO:0000313" key="4">
    <source>
        <dbReference type="Proteomes" id="UP000249130"/>
    </source>
</evidence>
<dbReference type="Pfam" id="PF09917">
    <property type="entry name" value="DUF2147"/>
    <property type="match status" value="1"/>
</dbReference>
<keyword evidence="4" id="KW-1185">Reference proteome</keyword>
<dbReference type="EMBL" id="NPEX01000663">
    <property type="protein sequence ID" value="RAI33911.1"/>
    <property type="molecule type" value="Genomic_DNA"/>
</dbReference>
<organism evidence="3 4">
    <name type="scientific">Rhodoplanes roseus</name>
    <dbReference type="NCBI Taxonomy" id="29409"/>
    <lineage>
        <taxon>Bacteria</taxon>
        <taxon>Pseudomonadati</taxon>
        <taxon>Pseudomonadota</taxon>
        <taxon>Alphaproteobacteria</taxon>
        <taxon>Hyphomicrobiales</taxon>
        <taxon>Nitrobacteraceae</taxon>
        <taxon>Rhodoplanes</taxon>
    </lineage>
</organism>
<name>A0A327K6I7_9BRAD</name>
<feature type="region of interest" description="Disordered" evidence="1">
    <location>
        <begin position="1"/>
        <end position="31"/>
    </location>
</feature>
<evidence type="ECO:0000256" key="1">
    <source>
        <dbReference type="SAM" id="MobiDB-lite"/>
    </source>
</evidence>
<evidence type="ECO:0000313" key="3">
    <source>
        <dbReference type="EMBL" id="RAI33911.1"/>
    </source>
</evidence>
<sequence length="130" mass="13609">MPAPAVTAQPEQRVAALPPTPAPEPVAAATGPVGLWTTEKKEGMVRVEACGQNLCGYAVDAKSGRNGEKVLIDMKPAGNTWKGRIKDTRNGGGGIYDSTVAMKGDDKMRVQGCAFGGMFCGGQTWTRVVN</sequence>
<dbReference type="PANTHER" id="PTHR36919:SF2">
    <property type="entry name" value="BLL6627 PROTEIN"/>
    <property type="match status" value="1"/>
</dbReference>
<proteinExistence type="predicted"/>
<gene>
    <name evidence="3" type="ORF">CH341_31630</name>
</gene>
<comment type="caution">
    <text evidence="3">The sequence shown here is derived from an EMBL/GenBank/DDBJ whole genome shotgun (WGS) entry which is preliminary data.</text>
</comment>
<dbReference type="AlphaFoldDB" id="A0A327K6I7"/>
<reference evidence="3 4" key="1">
    <citation type="submission" date="2017-07" db="EMBL/GenBank/DDBJ databases">
        <title>Draft Genome Sequences of Select Purple Nonsulfur Bacteria.</title>
        <authorList>
            <person name="Lasarre B."/>
            <person name="Mckinlay J.B."/>
        </authorList>
    </citation>
    <scope>NUCLEOTIDE SEQUENCE [LARGE SCALE GENOMIC DNA]</scope>
    <source>
        <strain evidence="3 4">DSM 5909</strain>
    </source>
</reference>
<evidence type="ECO:0000259" key="2">
    <source>
        <dbReference type="Pfam" id="PF09917"/>
    </source>
</evidence>
<accession>A0A327K6I7</accession>
<feature type="domain" description="DUF2147" evidence="2">
    <location>
        <begin position="34"/>
        <end position="127"/>
    </location>
</feature>
<feature type="region of interest" description="Disordered" evidence="1">
    <location>
        <begin position="79"/>
        <end position="98"/>
    </location>
</feature>
<dbReference type="Gene3D" id="2.40.128.520">
    <property type="match status" value="1"/>
</dbReference>
<dbReference type="Proteomes" id="UP000249130">
    <property type="component" value="Unassembled WGS sequence"/>
</dbReference>
<protein>
    <recommendedName>
        <fullName evidence="2">DUF2147 domain-containing protein</fullName>
    </recommendedName>
</protein>
<dbReference type="PANTHER" id="PTHR36919">
    <property type="entry name" value="BLR1215 PROTEIN"/>
    <property type="match status" value="1"/>
</dbReference>